<name>A0ABT7ERP7_9GAMM</name>
<comment type="subcellular location">
    <subcellularLocation>
        <location evidence="2">Cell membrane</location>
        <topology evidence="2">Multi-pass membrane protein</topology>
    </subcellularLocation>
</comment>
<dbReference type="EMBL" id="JASJUT010000012">
    <property type="protein sequence ID" value="MDK2597746.1"/>
    <property type="molecule type" value="Genomic_DNA"/>
</dbReference>
<protein>
    <submittedName>
        <fullName evidence="15">Cytochrome b/b6 domain-containing protein</fullName>
    </submittedName>
</protein>
<keyword evidence="3" id="KW-0813">Transport</keyword>
<evidence type="ECO:0000256" key="12">
    <source>
        <dbReference type="ARBA" id="ARBA00037975"/>
    </source>
</evidence>
<comment type="cofactor">
    <cofactor evidence="1">
        <name>heme b</name>
        <dbReference type="ChEBI" id="CHEBI:60344"/>
    </cofactor>
</comment>
<dbReference type="SUPFAM" id="SSF81342">
    <property type="entry name" value="Transmembrane di-heme cytochromes"/>
    <property type="match status" value="1"/>
</dbReference>
<feature type="transmembrane region" description="Helical" evidence="13">
    <location>
        <begin position="149"/>
        <end position="166"/>
    </location>
</feature>
<dbReference type="InterPro" id="IPR052168">
    <property type="entry name" value="Cytochrome_b561_oxidase"/>
</dbReference>
<evidence type="ECO:0000256" key="5">
    <source>
        <dbReference type="ARBA" id="ARBA00022617"/>
    </source>
</evidence>
<feature type="transmembrane region" description="Helical" evidence="13">
    <location>
        <begin position="95"/>
        <end position="118"/>
    </location>
</feature>
<evidence type="ECO:0000256" key="13">
    <source>
        <dbReference type="SAM" id="Phobius"/>
    </source>
</evidence>
<keyword evidence="11 13" id="KW-0472">Membrane</keyword>
<evidence type="ECO:0000313" key="15">
    <source>
        <dbReference type="EMBL" id="MDK2597746.1"/>
    </source>
</evidence>
<dbReference type="RefSeq" id="WP_211012596.1">
    <property type="nucleotide sequence ID" value="NZ_JASJUT010000012.1"/>
</dbReference>
<gene>
    <name evidence="15" type="ORF">QNM18_22040</name>
</gene>
<feature type="domain" description="Cytochrome b561 bacterial/Ni-hydrogenase" evidence="14">
    <location>
        <begin position="8"/>
        <end position="180"/>
    </location>
</feature>
<dbReference type="InterPro" id="IPR016174">
    <property type="entry name" value="Di-haem_cyt_TM"/>
</dbReference>
<dbReference type="PANTHER" id="PTHR30529">
    <property type="entry name" value="CYTOCHROME B561"/>
    <property type="match status" value="1"/>
</dbReference>
<evidence type="ECO:0000256" key="6">
    <source>
        <dbReference type="ARBA" id="ARBA00022692"/>
    </source>
</evidence>
<evidence type="ECO:0000259" key="14">
    <source>
        <dbReference type="Pfam" id="PF01292"/>
    </source>
</evidence>
<keyword evidence="7" id="KW-0479">Metal-binding</keyword>
<comment type="caution">
    <text evidence="15">The sequence shown here is derived from an EMBL/GenBank/DDBJ whole genome shotgun (WGS) entry which is preliminary data.</text>
</comment>
<dbReference type="Pfam" id="PF01292">
    <property type="entry name" value="Ni_hydr_CYTB"/>
    <property type="match status" value="1"/>
</dbReference>
<dbReference type="PANTHER" id="PTHR30529:SF1">
    <property type="entry name" value="CYTOCHROME B561 HOMOLOG 2"/>
    <property type="match status" value="1"/>
</dbReference>
<keyword evidence="8" id="KW-0249">Electron transport</keyword>
<keyword evidence="4" id="KW-1003">Cell membrane</keyword>
<evidence type="ECO:0000313" key="16">
    <source>
        <dbReference type="Proteomes" id="UP001231915"/>
    </source>
</evidence>
<feature type="transmembrane region" description="Helical" evidence="13">
    <location>
        <begin position="14"/>
        <end position="37"/>
    </location>
</feature>
<sequence>MESTVLKFDRTARALHWVSAVVIIWAMLSGILVSFIPSTAQSQTTFLQDVKQVIADFNVSLTMLYIPFFIWRVAHAVRTKKPSYSETLPTAQVKVAHLAHICMYNLIAILLVSGVLMMDRPFGMFGLWSMEPIVTDKTWLLFYFTIHKYSSYILFAFIIMHLGALVKHQYSGNRILQRMW</sequence>
<evidence type="ECO:0000256" key="9">
    <source>
        <dbReference type="ARBA" id="ARBA00022989"/>
    </source>
</evidence>
<keyword evidence="10" id="KW-0408">Iron</keyword>
<evidence type="ECO:0000256" key="8">
    <source>
        <dbReference type="ARBA" id="ARBA00022982"/>
    </source>
</evidence>
<evidence type="ECO:0000256" key="4">
    <source>
        <dbReference type="ARBA" id="ARBA00022475"/>
    </source>
</evidence>
<comment type="similarity">
    <text evidence="12">Belongs to the cytochrome b561 family.</text>
</comment>
<evidence type="ECO:0000256" key="7">
    <source>
        <dbReference type="ARBA" id="ARBA00022723"/>
    </source>
</evidence>
<evidence type="ECO:0000256" key="2">
    <source>
        <dbReference type="ARBA" id="ARBA00004651"/>
    </source>
</evidence>
<keyword evidence="6 13" id="KW-0812">Transmembrane</keyword>
<keyword evidence="16" id="KW-1185">Reference proteome</keyword>
<proteinExistence type="inferred from homology"/>
<evidence type="ECO:0000256" key="3">
    <source>
        <dbReference type="ARBA" id="ARBA00022448"/>
    </source>
</evidence>
<feature type="transmembrane region" description="Helical" evidence="13">
    <location>
        <begin position="57"/>
        <end position="74"/>
    </location>
</feature>
<keyword evidence="5" id="KW-0349">Heme</keyword>
<evidence type="ECO:0000256" key="10">
    <source>
        <dbReference type="ARBA" id="ARBA00023004"/>
    </source>
</evidence>
<reference evidence="15 16" key="1">
    <citation type="submission" date="2023-05" db="EMBL/GenBank/DDBJ databases">
        <title>Pseudoalteromonas ardens sp. nov., Pseudoalteromonas obscura sp. nov., and Pseudoalteromonas umbrosa sp. nov., isolated from the coral Montipora capitata.</title>
        <authorList>
            <person name="Thomas E.M."/>
            <person name="Smith E.M."/>
            <person name="Papke E."/>
            <person name="Shlafstein M.D."/>
            <person name="Oline D.K."/>
            <person name="Videau P."/>
            <person name="Saw J.H."/>
            <person name="Strangman W.K."/>
            <person name="Ushijima B."/>
        </authorList>
    </citation>
    <scope>NUCLEOTIDE SEQUENCE [LARGE SCALE GENOMIC DNA]</scope>
    <source>
        <strain evidence="15 16">P94</strain>
    </source>
</reference>
<organism evidence="15 16">
    <name type="scientific">Pseudoalteromonas obscura</name>
    <dbReference type="NCBI Taxonomy" id="3048491"/>
    <lineage>
        <taxon>Bacteria</taxon>
        <taxon>Pseudomonadati</taxon>
        <taxon>Pseudomonadota</taxon>
        <taxon>Gammaproteobacteria</taxon>
        <taxon>Alteromonadales</taxon>
        <taxon>Pseudoalteromonadaceae</taxon>
        <taxon>Pseudoalteromonas</taxon>
    </lineage>
</organism>
<dbReference type="InterPro" id="IPR011577">
    <property type="entry name" value="Cyt_b561_bac/Ni-Hgenase"/>
</dbReference>
<evidence type="ECO:0000256" key="11">
    <source>
        <dbReference type="ARBA" id="ARBA00023136"/>
    </source>
</evidence>
<accession>A0ABT7ERP7</accession>
<evidence type="ECO:0000256" key="1">
    <source>
        <dbReference type="ARBA" id="ARBA00001970"/>
    </source>
</evidence>
<keyword evidence="9 13" id="KW-1133">Transmembrane helix</keyword>
<dbReference type="Proteomes" id="UP001231915">
    <property type="component" value="Unassembled WGS sequence"/>
</dbReference>